<keyword evidence="1" id="KW-1133">Transmembrane helix</keyword>
<gene>
    <name evidence="2" type="ORF">SAMN05443432_11220</name>
</gene>
<dbReference type="EMBL" id="FRCB01000012">
    <property type="protein sequence ID" value="SHM68974.1"/>
    <property type="molecule type" value="Genomic_DNA"/>
</dbReference>
<accession>A0A1M7KTZ5</accession>
<keyword evidence="1" id="KW-0472">Membrane</keyword>
<dbReference type="AlphaFoldDB" id="A0A1M7KTZ5"/>
<evidence type="ECO:0000256" key="1">
    <source>
        <dbReference type="SAM" id="Phobius"/>
    </source>
</evidence>
<protein>
    <submittedName>
        <fullName evidence="2">Uncharacterized protein</fullName>
    </submittedName>
</protein>
<feature type="transmembrane region" description="Helical" evidence="1">
    <location>
        <begin position="12"/>
        <end position="31"/>
    </location>
</feature>
<organism evidence="2 3">
    <name type="scientific">Roseovarius litoreus</name>
    <dbReference type="NCBI Taxonomy" id="1155722"/>
    <lineage>
        <taxon>Bacteria</taxon>
        <taxon>Pseudomonadati</taxon>
        <taxon>Pseudomonadota</taxon>
        <taxon>Alphaproteobacteria</taxon>
        <taxon>Rhodobacterales</taxon>
        <taxon>Roseobacteraceae</taxon>
        <taxon>Roseovarius</taxon>
    </lineage>
</organism>
<name>A0A1M7KTZ5_9RHOB</name>
<reference evidence="2 3" key="1">
    <citation type="submission" date="2016-11" db="EMBL/GenBank/DDBJ databases">
        <authorList>
            <person name="Varghese N."/>
            <person name="Submissions S."/>
        </authorList>
    </citation>
    <scope>NUCLEOTIDE SEQUENCE [LARGE SCALE GENOMIC DNA]</scope>
    <source>
        <strain evidence="2 3">DSM 28249</strain>
    </source>
</reference>
<dbReference type="Proteomes" id="UP000322545">
    <property type="component" value="Unassembled WGS sequence"/>
</dbReference>
<keyword evidence="1" id="KW-0812">Transmembrane</keyword>
<evidence type="ECO:0000313" key="3">
    <source>
        <dbReference type="Proteomes" id="UP000322545"/>
    </source>
</evidence>
<dbReference type="RefSeq" id="WP_188130019.1">
    <property type="nucleotide sequence ID" value="NZ_FRCB01000012.1"/>
</dbReference>
<evidence type="ECO:0000313" key="2">
    <source>
        <dbReference type="EMBL" id="SHM68974.1"/>
    </source>
</evidence>
<sequence>MQSNSGDTAAEWAALTAFCGVLAIAAASTVGGEVLAMAELLGTVLAEAASQSGG</sequence>
<keyword evidence="3" id="KW-1185">Reference proteome</keyword>
<proteinExistence type="predicted"/>